<dbReference type="RefSeq" id="WP_316559154.1">
    <property type="nucleotide sequence ID" value="NZ_CP131062.1"/>
</dbReference>
<evidence type="ECO:0000313" key="2">
    <source>
        <dbReference type="Proteomes" id="UP001302662"/>
    </source>
</evidence>
<dbReference type="Proteomes" id="UP001302662">
    <property type="component" value="Chromosome"/>
</dbReference>
<dbReference type="InterPro" id="IPR008947">
    <property type="entry name" value="PLipase_C/P1_nuclease_dom_sf"/>
</dbReference>
<organism evidence="1 2">
    <name type="scientific">Methanimicrococcus stummii</name>
    <dbReference type="NCBI Taxonomy" id="3028294"/>
    <lineage>
        <taxon>Archaea</taxon>
        <taxon>Methanobacteriati</taxon>
        <taxon>Methanobacteriota</taxon>
        <taxon>Stenosarchaea group</taxon>
        <taxon>Methanomicrobia</taxon>
        <taxon>Methanosarcinales</taxon>
        <taxon>Methanosarcinaceae</taxon>
        <taxon>Methanimicrococcus</taxon>
    </lineage>
</organism>
<dbReference type="KEGG" id="mees:MmiEs2_13890"/>
<dbReference type="SUPFAM" id="SSF48537">
    <property type="entry name" value="Phospholipase C/P1 nuclease"/>
    <property type="match status" value="1"/>
</dbReference>
<accession>A0AA96ZYR7</accession>
<dbReference type="GO" id="GO:0016788">
    <property type="term" value="F:hydrolase activity, acting on ester bonds"/>
    <property type="evidence" value="ECO:0007669"/>
    <property type="project" value="InterPro"/>
</dbReference>
<gene>
    <name evidence="1" type="ORF">MmiEs2_13890</name>
</gene>
<sequence>MIKIKALINFLVLSMVIVASLSVCIGGNSASSSSASDLDSDVSIYNSTSADTMFSLNETELMADPFAEVSIYNSTDTDIFYDFNAIDSIDGTDSINASIFDGNTKPVELVEYIKVPIDEAYSKDKLQNINVSEDTLQEFSRFGLWLEEQKVDAKAEDINVLYIDDDLRVIENYWIFAARPASKERNIEIIQNSKNKDPSSDEMIAFLKKFDEKYPAKYVRTGLVLFVTIENKDVLLSEISKEDIQILENISNVLLHSSSIKKSNSIISNWGSSTPNVHADMSRWAAERAGFNSNYVDIISNNAAAPDYFNPGTSLPHIYEQNYKHYYNPLGLGFGGAPHEINDYYALTRYGSTEERCVNLSYASHYMADLSMPLHTNYAVKQAARSVILDELEPHFAYENDYVGANWTTGYNFSRFSKDVTSGYIVQDPGFQGKELARYSNENINSRSYSDEAWDCGLNISEHGNNYTPSPTVFYATSYCIGEGQKYLIGLMQAGRQQMSQQTFTNQRDITLWFEEIDSTARELDLTNLRVSMGSGDSASINLDGCQVLRFVDSIRGGDLYIYDENGNQLGVISQVNGKTAYENMTFDVSFIHDGSMMTINLQKYHRGTLIDTFSYSYVKNTSMSKMRASMAGYQSNVDFISSQYDIYYQKSWTYSGGSFANNQSTTLQIDKNHFRVSEIDLKNLRVSMGSGDSASIYLNNKQILKFVDSARGGDLYIYNENGNQLGVISQVNGKTAYENMTFDVSFIHDGSRMTINIQKYYRGTLIDTFSYSYMTANDKSTLRTNMVGYQSNVDYISSQHRVFRDFTH</sequence>
<name>A0AA96ZYR7_9EURY</name>
<reference evidence="1 2" key="1">
    <citation type="submission" date="2023-07" db="EMBL/GenBank/DDBJ databases">
        <title>Closed genome sequence of Methanimicrococcus sp. Es2.</title>
        <authorList>
            <person name="Protasov E."/>
            <person name="Platt K."/>
            <person name="Reeh H."/>
            <person name="Poehlein A."/>
            <person name="Daniel R."/>
            <person name="Brune A."/>
        </authorList>
    </citation>
    <scope>NUCLEOTIDE SEQUENCE [LARGE SCALE GENOMIC DNA]</scope>
    <source>
        <strain evidence="1 2">Es2</strain>
    </source>
</reference>
<dbReference type="AlphaFoldDB" id="A0AA96ZYR7"/>
<protein>
    <submittedName>
        <fullName evidence="1">Uncharacterized protein</fullName>
    </submittedName>
</protein>
<evidence type="ECO:0000313" key="1">
    <source>
        <dbReference type="EMBL" id="WNY29166.1"/>
    </source>
</evidence>
<keyword evidence="2" id="KW-1185">Reference proteome</keyword>
<dbReference type="EMBL" id="CP131062">
    <property type="protein sequence ID" value="WNY29166.1"/>
    <property type="molecule type" value="Genomic_DNA"/>
</dbReference>
<proteinExistence type="predicted"/>
<dbReference type="GeneID" id="85197855"/>
<dbReference type="Gene3D" id="1.10.575.10">
    <property type="entry name" value="P1 Nuclease"/>
    <property type="match status" value="1"/>
</dbReference>